<keyword evidence="3" id="KW-1185">Reference proteome</keyword>
<gene>
    <name evidence="2" type="ORF">EYC84_005772</name>
</gene>
<dbReference type="Proteomes" id="UP000322873">
    <property type="component" value="Unassembled WGS sequence"/>
</dbReference>
<name>A0A5M9K057_MONFR</name>
<keyword evidence="1" id="KW-0472">Membrane</keyword>
<sequence length="83" mass="9352">MNLRYKYFKGSRVYEVSGILYIPGYLPASIHLLGFFPLNSQLSTLLSSPRLSFFLFSLSPCTSPSPSPFLLILPLSLPLLYFC</sequence>
<reference evidence="2 3" key="1">
    <citation type="submission" date="2019-06" db="EMBL/GenBank/DDBJ databases">
        <title>Genome Sequence of the Brown Rot Fungal Pathogen Monilinia fructicola.</title>
        <authorList>
            <person name="De Miccolis Angelini R.M."/>
            <person name="Landi L."/>
            <person name="Abate D."/>
            <person name="Pollastro S."/>
            <person name="Romanazzi G."/>
            <person name="Faretra F."/>
        </authorList>
    </citation>
    <scope>NUCLEOTIDE SEQUENCE [LARGE SCALE GENOMIC DNA]</scope>
    <source>
        <strain evidence="2 3">Mfrc123</strain>
    </source>
</reference>
<evidence type="ECO:0000313" key="2">
    <source>
        <dbReference type="EMBL" id="KAA8574277.1"/>
    </source>
</evidence>
<evidence type="ECO:0000313" key="3">
    <source>
        <dbReference type="Proteomes" id="UP000322873"/>
    </source>
</evidence>
<proteinExistence type="predicted"/>
<keyword evidence="1" id="KW-0812">Transmembrane</keyword>
<dbReference type="EMBL" id="VICG01000003">
    <property type="protein sequence ID" value="KAA8574277.1"/>
    <property type="molecule type" value="Genomic_DNA"/>
</dbReference>
<evidence type="ECO:0000256" key="1">
    <source>
        <dbReference type="SAM" id="Phobius"/>
    </source>
</evidence>
<comment type="caution">
    <text evidence="2">The sequence shown here is derived from an EMBL/GenBank/DDBJ whole genome shotgun (WGS) entry which is preliminary data.</text>
</comment>
<organism evidence="2 3">
    <name type="scientific">Monilinia fructicola</name>
    <name type="common">Brown rot fungus</name>
    <name type="synonym">Ciboria fructicola</name>
    <dbReference type="NCBI Taxonomy" id="38448"/>
    <lineage>
        <taxon>Eukaryota</taxon>
        <taxon>Fungi</taxon>
        <taxon>Dikarya</taxon>
        <taxon>Ascomycota</taxon>
        <taxon>Pezizomycotina</taxon>
        <taxon>Leotiomycetes</taxon>
        <taxon>Helotiales</taxon>
        <taxon>Sclerotiniaceae</taxon>
        <taxon>Monilinia</taxon>
    </lineage>
</organism>
<protein>
    <submittedName>
        <fullName evidence="2">Uncharacterized protein</fullName>
    </submittedName>
</protein>
<accession>A0A5M9K057</accession>
<keyword evidence="1" id="KW-1133">Transmembrane helix</keyword>
<dbReference type="AlphaFoldDB" id="A0A5M9K057"/>
<feature type="transmembrane region" description="Helical" evidence="1">
    <location>
        <begin position="12"/>
        <end position="33"/>
    </location>
</feature>